<dbReference type="EMBL" id="CM043020">
    <property type="protein sequence ID" value="KAI4459458.1"/>
    <property type="molecule type" value="Genomic_DNA"/>
</dbReference>
<accession>A0ACB9SY90</accession>
<protein>
    <submittedName>
        <fullName evidence="1">Multivesicular body subunit 12a</fullName>
    </submittedName>
</protein>
<sequence>MSNKILNTLSRTLPDDRPITALQVVESIDKCPVGFYPISKTYDQDQDADLWRDGSFIRKKTRYLCLSKTEGLPNFIVKEIVVINEKSLPTEGFSLVSKTADSEQKAWRKKQLTYRLANKRFTTRAVTDIIICSRLKRAPEGFEFAGEINGVVICYKMGNAQDTEAAPPNPNGYVSPSVRPPDRPPKPNQHMYPVLNEGDHDYEILNPPGYVPARPAPQPPTPTQHSTHTLNTNFNGLEGVPFVINSRYAGTQSSDRLMKSKSQDLDVILEAMALFEVLNTDA</sequence>
<evidence type="ECO:0000313" key="2">
    <source>
        <dbReference type="Proteomes" id="UP001056778"/>
    </source>
</evidence>
<dbReference type="Proteomes" id="UP001056778">
    <property type="component" value="Chromosome 6"/>
</dbReference>
<keyword evidence="2" id="KW-1185">Reference proteome</keyword>
<reference evidence="1" key="1">
    <citation type="submission" date="2022-04" db="EMBL/GenBank/DDBJ databases">
        <title>Chromosome-scale genome assembly of Holotrichia oblita Faldermann.</title>
        <authorList>
            <person name="Rongchong L."/>
        </authorList>
    </citation>
    <scope>NUCLEOTIDE SEQUENCE</scope>
    <source>
        <strain evidence="1">81SQS9</strain>
    </source>
</reference>
<organism evidence="1 2">
    <name type="scientific">Holotrichia oblita</name>
    <name type="common">Chafer beetle</name>
    <dbReference type="NCBI Taxonomy" id="644536"/>
    <lineage>
        <taxon>Eukaryota</taxon>
        <taxon>Metazoa</taxon>
        <taxon>Ecdysozoa</taxon>
        <taxon>Arthropoda</taxon>
        <taxon>Hexapoda</taxon>
        <taxon>Insecta</taxon>
        <taxon>Pterygota</taxon>
        <taxon>Neoptera</taxon>
        <taxon>Endopterygota</taxon>
        <taxon>Coleoptera</taxon>
        <taxon>Polyphaga</taxon>
        <taxon>Scarabaeiformia</taxon>
        <taxon>Scarabaeidae</taxon>
        <taxon>Melolonthinae</taxon>
        <taxon>Holotrichia</taxon>
    </lineage>
</organism>
<comment type="caution">
    <text evidence="1">The sequence shown here is derived from an EMBL/GenBank/DDBJ whole genome shotgun (WGS) entry which is preliminary data.</text>
</comment>
<evidence type="ECO:0000313" key="1">
    <source>
        <dbReference type="EMBL" id="KAI4459458.1"/>
    </source>
</evidence>
<proteinExistence type="predicted"/>
<gene>
    <name evidence="1" type="ORF">MML48_6g00016023</name>
</gene>
<name>A0ACB9SY90_HOLOL</name>